<accession>A0A317ZKM4</accession>
<gene>
    <name evidence="1" type="ORF">CTB96_09850</name>
</gene>
<keyword evidence="2" id="KW-1185">Reference proteome</keyword>
<sequence>MGATEASAEVGVPVADALGAQYLTLIAVAEVHLDIDRFRRVASEAAQFCHKNKLLSEIAAAPEAIQALVEGNRAYAEAITAFEAVLQHEKNETTLIRRIIKLHSEIYEGVGLYQFVWYALLSGMKQKPFHKLVMEGATGAANTLLNSEIAPWFQGSDAYLRHAGQHGGAFSIVDGRVLFKLDKPREPMRVEEVIDTIFTFFESLAATSWALSNALSNAGIEVPTPDADAAYIGMSKFKTAALWLSDRGEGVCRSEEKDNAWEFDLDGVGGVSEIALTLAMAEGTLPHQISVQRHASTDPWLEIPLDMYIAHADMLSAEHTPSEFLISLLKLRASCHSGSQPLAGSGDFRYAIAVLGLFILNSDVTMIRHIRQVEVLARNAGDLDAIKLIHEILLQSRVKDRHAAHRLKAQLNEYVRELELNLPESTRVRIQR</sequence>
<protein>
    <submittedName>
        <fullName evidence="1">Uncharacterized protein</fullName>
    </submittedName>
</protein>
<proteinExistence type="predicted"/>
<dbReference type="EMBL" id="QHLY01000012">
    <property type="protein sequence ID" value="PXA67071.1"/>
    <property type="molecule type" value="Genomic_DNA"/>
</dbReference>
<organism evidence="1 2">
    <name type="scientific">Cryobacterium arcticum</name>
    <dbReference type="NCBI Taxonomy" id="670052"/>
    <lineage>
        <taxon>Bacteria</taxon>
        <taxon>Bacillati</taxon>
        <taxon>Actinomycetota</taxon>
        <taxon>Actinomycetes</taxon>
        <taxon>Micrococcales</taxon>
        <taxon>Microbacteriaceae</taxon>
        <taxon>Cryobacterium</taxon>
    </lineage>
</organism>
<name>A0A317ZKM4_9MICO</name>
<evidence type="ECO:0000313" key="2">
    <source>
        <dbReference type="Proteomes" id="UP000246722"/>
    </source>
</evidence>
<dbReference type="AlphaFoldDB" id="A0A317ZKM4"/>
<reference evidence="1 2" key="1">
    <citation type="submission" date="2018-05" db="EMBL/GenBank/DDBJ databases">
        <title>Genetic diversity of glacier-inhabiting Cryobacterium bacteria in China and description of Cryobacterium mengkeensis sp. nov. and Arthrobacter glacialis sp. nov.</title>
        <authorList>
            <person name="Liu Q."/>
            <person name="Xin Y.-H."/>
        </authorList>
    </citation>
    <scope>NUCLEOTIDE SEQUENCE [LARGE SCALE GENOMIC DNA]</scope>
    <source>
        <strain evidence="1 2">SK-1</strain>
    </source>
</reference>
<comment type="caution">
    <text evidence="1">The sequence shown here is derived from an EMBL/GenBank/DDBJ whole genome shotgun (WGS) entry which is preliminary data.</text>
</comment>
<evidence type="ECO:0000313" key="1">
    <source>
        <dbReference type="EMBL" id="PXA67071.1"/>
    </source>
</evidence>
<dbReference type="Proteomes" id="UP000246722">
    <property type="component" value="Unassembled WGS sequence"/>
</dbReference>